<keyword evidence="3" id="KW-1185">Reference proteome</keyword>
<evidence type="ECO:0000313" key="3">
    <source>
        <dbReference type="Proteomes" id="UP001434883"/>
    </source>
</evidence>
<accession>A0ABV0Q451</accession>
<name>A0ABV0Q451_9TELE</name>
<organism evidence="2 3">
    <name type="scientific">Xenoophorus captivus</name>
    <dbReference type="NCBI Taxonomy" id="1517983"/>
    <lineage>
        <taxon>Eukaryota</taxon>
        <taxon>Metazoa</taxon>
        <taxon>Chordata</taxon>
        <taxon>Craniata</taxon>
        <taxon>Vertebrata</taxon>
        <taxon>Euteleostomi</taxon>
        <taxon>Actinopterygii</taxon>
        <taxon>Neopterygii</taxon>
        <taxon>Teleostei</taxon>
        <taxon>Neoteleostei</taxon>
        <taxon>Acanthomorphata</taxon>
        <taxon>Ovalentaria</taxon>
        <taxon>Atherinomorphae</taxon>
        <taxon>Cyprinodontiformes</taxon>
        <taxon>Goodeidae</taxon>
        <taxon>Xenoophorus</taxon>
    </lineage>
</organism>
<protein>
    <recommendedName>
        <fullName evidence="4">Secreted protein</fullName>
    </recommendedName>
</protein>
<dbReference type="Proteomes" id="UP001434883">
    <property type="component" value="Unassembled WGS sequence"/>
</dbReference>
<reference evidence="2 3" key="1">
    <citation type="submission" date="2021-06" db="EMBL/GenBank/DDBJ databases">
        <authorList>
            <person name="Palmer J.M."/>
        </authorList>
    </citation>
    <scope>NUCLEOTIDE SEQUENCE [LARGE SCALE GENOMIC DNA]</scope>
    <source>
        <strain evidence="2 3">XC_2019</strain>
        <tissue evidence="2">Muscle</tissue>
    </source>
</reference>
<sequence>MECSHLILLLIDLLNVFELLLVVQKCIDLEDIFPYSVVATQISNLFSCTSEGKRQFKLEVPLKGFCCVGGLGCLHRVSCRMHNEAFEICLTGFSPFSLLSCFL</sequence>
<evidence type="ECO:0008006" key="4">
    <source>
        <dbReference type="Google" id="ProtNLM"/>
    </source>
</evidence>
<evidence type="ECO:0000313" key="2">
    <source>
        <dbReference type="EMBL" id="MEQ2190571.1"/>
    </source>
</evidence>
<proteinExistence type="predicted"/>
<feature type="signal peptide" evidence="1">
    <location>
        <begin position="1"/>
        <end position="24"/>
    </location>
</feature>
<feature type="chain" id="PRO_5046592531" description="Secreted protein" evidence="1">
    <location>
        <begin position="25"/>
        <end position="103"/>
    </location>
</feature>
<keyword evidence="1" id="KW-0732">Signal</keyword>
<dbReference type="EMBL" id="JAHRIN010000100">
    <property type="protein sequence ID" value="MEQ2190571.1"/>
    <property type="molecule type" value="Genomic_DNA"/>
</dbReference>
<comment type="caution">
    <text evidence="2">The sequence shown here is derived from an EMBL/GenBank/DDBJ whole genome shotgun (WGS) entry which is preliminary data.</text>
</comment>
<gene>
    <name evidence="2" type="ORF">XENOCAPTIV_000244</name>
</gene>
<evidence type="ECO:0000256" key="1">
    <source>
        <dbReference type="SAM" id="SignalP"/>
    </source>
</evidence>